<protein>
    <submittedName>
        <fullName evidence="2">T9SS type A sorting domain-containing protein</fullName>
    </submittedName>
</protein>
<feature type="signal peptide" evidence="1">
    <location>
        <begin position="1"/>
        <end position="20"/>
    </location>
</feature>
<sequence length="498" mass="55855">MARLASLFILSLLIFGEIFAQPDDGRAKGIPGLKILSRFPEQKGFPGYDTLYWHNYSPFNGGYTGVGYLFGYGVKLLPEAYPAIVTGVHHRVFRLNSDSMQIRIVDDDGSGGSPGLTLRKYDTVTTTYSTSFIYHPLPAPKCTIWDGAFYLFLLDAHHPRHSSDYGLNWLRDDNGLQAPSGYHWRHDSLGNYLLFSPASDMEMGAVVEYHDVKLDSLSGLPDNDTVFIDSTYSLTLWCEELAGFPENNLPVILVIGELFSDTVYLSLPPNGRDTARLQWRVNLPEGNYLGFCHTDLRSDTRRSNDSCSFSLTVVGFHDVGCTKIVAPTGMIDSGTSLIPSCSVYNYGNFPEDYRVRMKIGSSYDTFVSVSGHSPHTHLLLTFPEWTASELGRFNVSCSTELFNDQEPENDKASDSIIVRSVSNITEGKNLWKIKKDQWSGICNIRSLQTGKDVSPLRIYNIFGELIDWERSKSLPCGVYFLRLAINGKEYKKKLIILK</sequence>
<reference evidence="2" key="1">
    <citation type="journal article" date="2020" name="mSystems">
        <title>Genome- and Community-Level Interaction Insights into Carbon Utilization and Element Cycling Functions of Hydrothermarchaeota in Hydrothermal Sediment.</title>
        <authorList>
            <person name="Zhou Z."/>
            <person name="Liu Y."/>
            <person name="Xu W."/>
            <person name="Pan J."/>
            <person name="Luo Z.H."/>
            <person name="Li M."/>
        </authorList>
    </citation>
    <scope>NUCLEOTIDE SEQUENCE [LARGE SCALE GENOMIC DNA]</scope>
    <source>
        <strain evidence="2">SpSt-906</strain>
    </source>
</reference>
<evidence type="ECO:0000313" key="2">
    <source>
        <dbReference type="EMBL" id="HGE99066.1"/>
    </source>
</evidence>
<evidence type="ECO:0000256" key="1">
    <source>
        <dbReference type="SAM" id="SignalP"/>
    </source>
</evidence>
<keyword evidence="1" id="KW-0732">Signal</keyword>
<proteinExistence type="predicted"/>
<organism evidence="2">
    <name type="scientific">candidate division WOR-3 bacterium</name>
    <dbReference type="NCBI Taxonomy" id="2052148"/>
    <lineage>
        <taxon>Bacteria</taxon>
        <taxon>Bacteria division WOR-3</taxon>
    </lineage>
</organism>
<name>A0A7C3UYD2_UNCW3</name>
<gene>
    <name evidence="2" type="ORF">ENX07_03225</name>
</gene>
<comment type="caution">
    <text evidence="2">The sequence shown here is derived from an EMBL/GenBank/DDBJ whole genome shotgun (WGS) entry which is preliminary data.</text>
</comment>
<dbReference type="EMBL" id="DTMQ01000018">
    <property type="protein sequence ID" value="HGE99066.1"/>
    <property type="molecule type" value="Genomic_DNA"/>
</dbReference>
<feature type="chain" id="PRO_5028272433" evidence="1">
    <location>
        <begin position="21"/>
        <end position="498"/>
    </location>
</feature>
<accession>A0A7C3UYD2</accession>
<dbReference type="AlphaFoldDB" id="A0A7C3UYD2"/>